<dbReference type="InterPro" id="IPR037208">
    <property type="entry name" value="Spo0E-like_sf"/>
</dbReference>
<accession>A0A179SN34</accession>
<dbReference type="OrthoDB" id="2934318at2"/>
<evidence type="ECO:0000313" key="2">
    <source>
        <dbReference type="Proteomes" id="UP000078534"/>
    </source>
</evidence>
<name>A0A179SN34_9BACI</name>
<dbReference type="EMBL" id="LWSG01000044">
    <property type="protein sequence ID" value="OAS82784.1"/>
    <property type="molecule type" value="Genomic_DNA"/>
</dbReference>
<gene>
    <name evidence="1" type="ORF">A6K24_11735</name>
</gene>
<dbReference type="RefSeq" id="WP_066339286.1">
    <property type="nucleotide sequence ID" value="NZ_LWSG01000044.1"/>
</dbReference>
<protein>
    <recommendedName>
        <fullName evidence="3">Aspartyl-phosphate phosphatase Spo0E family protein</fullName>
    </recommendedName>
</protein>
<comment type="caution">
    <text evidence="1">The sequence shown here is derived from an EMBL/GenBank/DDBJ whole genome shotgun (WGS) entry which is preliminary data.</text>
</comment>
<dbReference type="Proteomes" id="UP000078534">
    <property type="component" value="Unassembled WGS sequence"/>
</dbReference>
<evidence type="ECO:0008006" key="3">
    <source>
        <dbReference type="Google" id="ProtNLM"/>
    </source>
</evidence>
<reference evidence="2" key="1">
    <citation type="submission" date="2016-04" db="EMBL/GenBank/DDBJ databases">
        <authorList>
            <person name="Lyu Z."/>
            <person name="Lyu W."/>
        </authorList>
    </citation>
    <scope>NUCLEOTIDE SEQUENCE [LARGE SCALE GENOMIC DNA]</scope>
    <source>
        <strain evidence="2">C44</strain>
    </source>
</reference>
<proteinExistence type="predicted"/>
<dbReference type="AlphaFoldDB" id="A0A179SN34"/>
<organism evidence="1 2">
    <name type="scientific">Metabacillus litoralis</name>
    <dbReference type="NCBI Taxonomy" id="152268"/>
    <lineage>
        <taxon>Bacteria</taxon>
        <taxon>Bacillati</taxon>
        <taxon>Bacillota</taxon>
        <taxon>Bacilli</taxon>
        <taxon>Bacillales</taxon>
        <taxon>Bacillaceae</taxon>
        <taxon>Metabacillus</taxon>
    </lineage>
</organism>
<keyword evidence="2" id="KW-1185">Reference proteome</keyword>
<evidence type="ECO:0000313" key="1">
    <source>
        <dbReference type="EMBL" id="OAS82784.1"/>
    </source>
</evidence>
<sequence>MKAVNHVRNENMDLLLEIYNLKMTLSDLYSKKGPANGEYISISIKLDLLLKQYIEEKMTMLNDELIEMQKQNGLSAS</sequence>
<dbReference type="GO" id="GO:0043937">
    <property type="term" value="P:regulation of sporulation"/>
    <property type="evidence" value="ECO:0007669"/>
    <property type="project" value="InterPro"/>
</dbReference>
<dbReference type="SUPFAM" id="SSF140500">
    <property type="entry name" value="BAS1536-like"/>
    <property type="match status" value="1"/>
</dbReference>